<dbReference type="AlphaFoldDB" id="A0AA38T9M9"/>
<protein>
    <submittedName>
        <fullName evidence="1">Uncharacterized protein</fullName>
    </submittedName>
</protein>
<sequence length="250" mass="28189">MTIVFTRNKWEHGDIPNLIFDLDSKSNSKMKDLGNTKHILGKFIFVALYGSKCWVFEDPSYRSDTRITVDLKPNWKRHTLELNPPVNDQDKSPSSWLKSDIPKQAVLRDFNRKTELLVDGVLGADLTGVTLKCLITLDVRSLVNDKELISSFGHGHALHQFIQSVKGPRISLFREEVQIPSCISAFNTTASAESSYALYSHPVIGVAVERTKYPAVLINADHVQYSLLYRISVQLFGLQHFNFLSAIGNI</sequence>
<name>A0AA38T9M9_9ASTR</name>
<keyword evidence="2" id="KW-1185">Reference proteome</keyword>
<dbReference type="Proteomes" id="UP001172457">
    <property type="component" value="Chromosome 3"/>
</dbReference>
<gene>
    <name evidence="1" type="ORF">OSB04_011562</name>
</gene>
<dbReference type="EMBL" id="JARYMX010000003">
    <property type="protein sequence ID" value="KAJ9556948.1"/>
    <property type="molecule type" value="Genomic_DNA"/>
</dbReference>
<evidence type="ECO:0000313" key="1">
    <source>
        <dbReference type="EMBL" id="KAJ9556948.1"/>
    </source>
</evidence>
<proteinExistence type="predicted"/>
<evidence type="ECO:0000313" key="2">
    <source>
        <dbReference type="Proteomes" id="UP001172457"/>
    </source>
</evidence>
<organism evidence="1 2">
    <name type="scientific">Centaurea solstitialis</name>
    <name type="common">yellow star-thistle</name>
    <dbReference type="NCBI Taxonomy" id="347529"/>
    <lineage>
        <taxon>Eukaryota</taxon>
        <taxon>Viridiplantae</taxon>
        <taxon>Streptophyta</taxon>
        <taxon>Embryophyta</taxon>
        <taxon>Tracheophyta</taxon>
        <taxon>Spermatophyta</taxon>
        <taxon>Magnoliopsida</taxon>
        <taxon>eudicotyledons</taxon>
        <taxon>Gunneridae</taxon>
        <taxon>Pentapetalae</taxon>
        <taxon>asterids</taxon>
        <taxon>campanulids</taxon>
        <taxon>Asterales</taxon>
        <taxon>Asteraceae</taxon>
        <taxon>Carduoideae</taxon>
        <taxon>Cardueae</taxon>
        <taxon>Centaureinae</taxon>
        <taxon>Centaurea</taxon>
    </lineage>
</organism>
<comment type="caution">
    <text evidence="1">The sequence shown here is derived from an EMBL/GenBank/DDBJ whole genome shotgun (WGS) entry which is preliminary data.</text>
</comment>
<reference evidence="1" key="1">
    <citation type="submission" date="2023-03" db="EMBL/GenBank/DDBJ databases">
        <title>Chromosome-scale reference genome and RAD-based genetic map of yellow starthistle (Centaurea solstitialis) reveal putative structural variation and QTLs associated with invader traits.</title>
        <authorList>
            <person name="Reatini B."/>
            <person name="Cang F.A."/>
            <person name="Jiang Q."/>
            <person name="Mckibben M.T.W."/>
            <person name="Barker M.S."/>
            <person name="Rieseberg L.H."/>
            <person name="Dlugosch K.M."/>
        </authorList>
    </citation>
    <scope>NUCLEOTIDE SEQUENCE</scope>
    <source>
        <strain evidence="1">CAN-66</strain>
        <tissue evidence="1">Leaf</tissue>
    </source>
</reference>
<accession>A0AA38T9M9</accession>